<dbReference type="SUPFAM" id="SSF51735">
    <property type="entry name" value="NAD(P)-binding Rossmann-fold domains"/>
    <property type="match status" value="1"/>
</dbReference>
<dbReference type="RefSeq" id="WP_148914646.1">
    <property type="nucleotide sequence ID" value="NZ_VSZS01000061.1"/>
</dbReference>
<dbReference type="OrthoDB" id="7771794at2"/>
<dbReference type="InterPro" id="IPR036291">
    <property type="entry name" value="NAD(P)-bd_dom_sf"/>
</dbReference>
<dbReference type="InterPro" id="IPR008030">
    <property type="entry name" value="NmrA-like"/>
</dbReference>
<protein>
    <submittedName>
        <fullName evidence="2">SDR family oxidoreductase</fullName>
    </submittedName>
</protein>
<dbReference type="Gene3D" id="3.90.25.10">
    <property type="entry name" value="UDP-galactose 4-epimerase, domain 1"/>
    <property type="match status" value="1"/>
</dbReference>
<dbReference type="Gene3D" id="3.40.50.720">
    <property type="entry name" value="NAD(P)-binding Rossmann-like Domain"/>
    <property type="match status" value="1"/>
</dbReference>
<evidence type="ECO:0000259" key="1">
    <source>
        <dbReference type="Pfam" id="PF05368"/>
    </source>
</evidence>
<evidence type="ECO:0000313" key="2">
    <source>
        <dbReference type="EMBL" id="TYR32884.1"/>
    </source>
</evidence>
<comment type="caution">
    <text evidence="2">The sequence shown here is derived from an EMBL/GenBank/DDBJ whole genome shotgun (WGS) entry which is preliminary data.</text>
</comment>
<dbReference type="PANTHER" id="PTHR47129">
    <property type="entry name" value="QUINONE OXIDOREDUCTASE 2"/>
    <property type="match status" value="1"/>
</dbReference>
<organism evidence="2 3">
    <name type="scientific">Neoaquamicrobium microcysteis</name>
    <dbReference type="NCBI Taxonomy" id="2682781"/>
    <lineage>
        <taxon>Bacteria</taxon>
        <taxon>Pseudomonadati</taxon>
        <taxon>Pseudomonadota</taxon>
        <taxon>Alphaproteobacteria</taxon>
        <taxon>Hyphomicrobiales</taxon>
        <taxon>Phyllobacteriaceae</taxon>
        <taxon>Neoaquamicrobium</taxon>
    </lineage>
</organism>
<dbReference type="Proteomes" id="UP000323258">
    <property type="component" value="Unassembled WGS sequence"/>
</dbReference>
<keyword evidence="3" id="KW-1185">Reference proteome</keyword>
<dbReference type="PANTHER" id="PTHR47129:SF1">
    <property type="entry name" value="NMRA-LIKE DOMAIN-CONTAINING PROTEIN"/>
    <property type="match status" value="1"/>
</dbReference>
<dbReference type="Pfam" id="PF05368">
    <property type="entry name" value="NmrA"/>
    <property type="match status" value="1"/>
</dbReference>
<reference evidence="2 3" key="2">
    <citation type="submission" date="2019-09" db="EMBL/GenBank/DDBJ databases">
        <title>Mesorhizobium sp. MaA-C15 isolated from Microcystis aeruginosa.</title>
        <authorList>
            <person name="Jeong S.E."/>
            <person name="Jin H.M."/>
            <person name="Jeon C.O."/>
        </authorList>
    </citation>
    <scope>NUCLEOTIDE SEQUENCE [LARGE SCALE GENOMIC DNA]</scope>
    <source>
        <strain evidence="2 3">MaA-C15</strain>
    </source>
</reference>
<feature type="domain" description="NmrA-like" evidence="1">
    <location>
        <begin position="2"/>
        <end position="253"/>
    </location>
</feature>
<accession>A0A5D4GXJ2</accession>
<dbReference type="InterPro" id="IPR052718">
    <property type="entry name" value="NmrA-type_oxidoreductase"/>
</dbReference>
<sequence length="295" mass="30746">MSDTILVTGASGHLGRLVIDHLLGDRGVAPQRIIAGTRDPQKLSDLAARGVTVRRIDFDDAASLESGFAGVGTVLVISTDALDGAGTRLRQHKAAIAAAAKAGVGRIAYTSLPKAESSHVGFAPDHRQSEEAVKATGLPYLIFRNNWYQENLHMSLPQAAGTGQWYTSAGDGRTAFVARDDIAAAIAAALANPPEDSATYTLTGDEAFTNAEIAALASDVLGKPIAVVNLTDAQLAEGMKAAGVPEPVIPTLVSFDTATREGDLGERTDDVARLTGRKPRPLRDFLVANKAALAG</sequence>
<evidence type="ECO:0000313" key="3">
    <source>
        <dbReference type="Proteomes" id="UP000323258"/>
    </source>
</evidence>
<dbReference type="CDD" id="cd05269">
    <property type="entry name" value="TMR_SDR_a"/>
    <property type="match status" value="1"/>
</dbReference>
<gene>
    <name evidence="2" type="ORF">FY036_10345</name>
</gene>
<proteinExistence type="predicted"/>
<dbReference type="EMBL" id="VSZS01000061">
    <property type="protein sequence ID" value="TYR32884.1"/>
    <property type="molecule type" value="Genomic_DNA"/>
</dbReference>
<dbReference type="AlphaFoldDB" id="A0A5D4GXJ2"/>
<name>A0A5D4GXJ2_9HYPH</name>
<reference evidence="2 3" key="1">
    <citation type="submission" date="2019-08" db="EMBL/GenBank/DDBJ databases">
        <authorList>
            <person name="Seo Y.L."/>
        </authorList>
    </citation>
    <scope>NUCLEOTIDE SEQUENCE [LARGE SCALE GENOMIC DNA]</scope>
    <source>
        <strain evidence="2 3">MaA-C15</strain>
    </source>
</reference>